<dbReference type="SUPFAM" id="SSF55961">
    <property type="entry name" value="Bet v1-like"/>
    <property type="match status" value="1"/>
</dbReference>
<evidence type="ECO:0000313" key="4">
    <source>
        <dbReference type="Proteomes" id="UP000555407"/>
    </source>
</evidence>
<dbReference type="AlphaFoldDB" id="A0A7X6A3S2"/>
<sequence length="142" mass="15980">MPQVTRRITIPRPRSAVWRQFATEEALRRWLAPSLTIQLEEAGPYRMLGADGVTWISGVVLELVPEERLVLSWLEEDAGWEHPGRLVIELRADGDGTEVALTHDGFAGIGTPTWRRTRDAYELGADRHRVLERLADAVTDVA</sequence>
<evidence type="ECO:0000256" key="1">
    <source>
        <dbReference type="ARBA" id="ARBA00006817"/>
    </source>
</evidence>
<comment type="similarity">
    <text evidence="1">Belongs to the AHA1 family.</text>
</comment>
<dbReference type="Proteomes" id="UP000555407">
    <property type="component" value="Unassembled WGS sequence"/>
</dbReference>
<dbReference type="EMBL" id="JAASRO010000001">
    <property type="protein sequence ID" value="NIK59614.1"/>
    <property type="molecule type" value="Genomic_DNA"/>
</dbReference>
<dbReference type="Pfam" id="PF08327">
    <property type="entry name" value="AHSA1"/>
    <property type="match status" value="1"/>
</dbReference>
<protein>
    <submittedName>
        <fullName evidence="3">Uncharacterized protein YndB with AHSA1/START domain</fullName>
    </submittedName>
</protein>
<evidence type="ECO:0000259" key="2">
    <source>
        <dbReference type="Pfam" id="PF08327"/>
    </source>
</evidence>
<reference evidence="3 4" key="1">
    <citation type="submission" date="2020-03" db="EMBL/GenBank/DDBJ databases">
        <title>Sequencing the genomes of 1000 actinobacteria strains.</title>
        <authorList>
            <person name="Klenk H.-P."/>
        </authorList>
    </citation>
    <scope>NUCLEOTIDE SEQUENCE [LARGE SCALE GENOMIC DNA]</scope>
    <source>
        <strain evidence="3 4">DSM 45490</strain>
    </source>
</reference>
<dbReference type="RefSeq" id="WP_167211681.1">
    <property type="nucleotide sequence ID" value="NZ_JAASRO010000001.1"/>
</dbReference>
<organism evidence="3 4">
    <name type="scientific">Kribbella shirazensis</name>
    <dbReference type="NCBI Taxonomy" id="1105143"/>
    <lineage>
        <taxon>Bacteria</taxon>
        <taxon>Bacillati</taxon>
        <taxon>Actinomycetota</taxon>
        <taxon>Actinomycetes</taxon>
        <taxon>Propionibacteriales</taxon>
        <taxon>Kribbellaceae</taxon>
        <taxon>Kribbella</taxon>
    </lineage>
</organism>
<name>A0A7X6A3S2_9ACTN</name>
<dbReference type="InterPro" id="IPR023393">
    <property type="entry name" value="START-like_dom_sf"/>
</dbReference>
<evidence type="ECO:0000313" key="3">
    <source>
        <dbReference type="EMBL" id="NIK59614.1"/>
    </source>
</evidence>
<proteinExistence type="inferred from homology"/>
<dbReference type="InterPro" id="IPR013538">
    <property type="entry name" value="ASHA1/2-like_C"/>
</dbReference>
<dbReference type="Gene3D" id="3.30.530.20">
    <property type="match status" value="1"/>
</dbReference>
<keyword evidence="4" id="KW-1185">Reference proteome</keyword>
<comment type="caution">
    <text evidence="3">The sequence shown here is derived from an EMBL/GenBank/DDBJ whole genome shotgun (WGS) entry which is preliminary data.</text>
</comment>
<accession>A0A7X6A3S2</accession>
<gene>
    <name evidence="3" type="ORF">BJY22_005331</name>
</gene>
<dbReference type="CDD" id="cd07814">
    <property type="entry name" value="SRPBCC_CalC_Aha1-like"/>
    <property type="match status" value="1"/>
</dbReference>
<feature type="domain" description="Activator of Hsp90 ATPase homologue 1/2-like C-terminal" evidence="2">
    <location>
        <begin position="13"/>
        <end position="107"/>
    </location>
</feature>